<accession>A0A850NEB7</accession>
<gene>
    <name evidence="1" type="ORF">GUA46_00525</name>
</gene>
<keyword evidence="2" id="KW-1185">Reference proteome</keyword>
<dbReference type="AlphaFoldDB" id="A0A850NEB7"/>
<sequence length="1015" mass="114591">MESKFNRREFIELVGAGSAGLSFSPLLLSGCESNDPAVPFGVWKEMIAALEQSPDHLPGRKKALVAAKDPKAMIEFVRDSLQMIPEIGQFLHQANRLSIYGTDVALRCGLATPREKAEILKDMLVEAGFEAKVVLEQTEITEEKVKNIVFRDNQAAFAPPISKKQLKKWKRLLGANDTNGKVQQLLELDEKCTNLADKLVSQLTEKQYSAIKPNSFRFHQNEVPSVVYLQDGVEHYAHVFDSQVPVGQLHPTNQDHKFKDAPKISQVREEDINISLTYRTAIDYWEEKELLSGTWKLSDLIGSTMQIQFLKNMDFTQQATKSISDISTFTPCYAYQKFDKDLSFMEERSLVGEPITLEGKEILKNVVVKEESGKLGDVSQVETFEVKATAMAFPKVKLELYPKDGSGTIVEGLSAANFKITDNGKAVTGWLEQNVFSPKIMLLYDTSLSMPTAYRGDGAKEFAASLEKMVKEMYPYASVRSKATTSNVYTSLLKAKQSSSDLILYATDGHNDDQFQAEYKDVYETGPPAILLNVFNVDTFYKHLRKNFEFKEIPADDQEKTKEEIQNIISQMSFPPYVLTYHSFEEEKEHRINVSIKEKELSDETTIAFPKPNNLYLGERIIGLYVEISWRSNKIKRTLAGWDNYLDRDRFTPSRKYIDDVHEMMLGGAMLAFEREAPTLSVRLTEYLKSLVSNEEWFMAQQGNDTKKAVEALEKGTFGYPPLLLTMMQPLNQHVTEKSITYPTQFRSCLLRMKPGYYEDRTKVLFDYLPTAKYASITRSGTKRGNLYETVKKTAQFAFLEEAVFEDNAVKQLQGHDLVCLHNIRNEPEYGYNILKNKHNVFHNRIFRENQLSFFDRDMNVPSYYEVDRNTGELRGILPDGSGGGSSSTAEQLLALKNVMDEYKKVVAGIQLMMMIPGAATSAAPIVALYSMTLVKLYAFATEAIIVMNPDKLEGQVSLALKELACNVYKSIIMTFIGKMGTGKAQGVITGMDGLENLINMMGDDEFSFLPCPSA</sequence>
<name>A0A850NEB7_9FLAO</name>
<dbReference type="RefSeq" id="WP_176618865.1">
    <property type="nucleotide sequence ID" value="NZ_WYET01000001.1"/>
</dbReference>
<dbReference type="Proteomes" id="UP000558089">
    <property type="component" value="Unassembled WGS sequence"/>
</dbReference>
<evidence type="ECO:0000313" key="2">
    <source>
        <dbReference type="Proteomes" id="UP000558089"/>
    </source>
</evidence>
<dbReference type="PROSITE" id="PS51257">
    <property type="entry name" value="PROKAR_LIPOPROTEIN"/>
    <property type="match status" value="1"/>
</dbReference>
<protein>
    <submittedName>
        <fullName evidence="1">Uncharacterized protein</fullName>
    </submittedName>
</protein>
<proteinExistence type="predicted"/>
<reference evidence="1 2" key="1">
    <citation type="submission" date="2020-01" db="EMBL/GenBank/DDBJ databases">
        <title>Draft Genome Analysis of Muricauda sp. HICW Isolated from coastal seawater of PR China.</title>
        <authorList>
            <person name="Chen M.-X."/>
        </authorList>
    </citation>
    <scope>NUCLEOTIDE SEQUENCE [LARGE SCALE GENOMIC DNA]</scope>
    <source>
        <strain evidence="1 2">HICW</strain>
    </source>
</reference>
<organism evidence="1 2">
    <name type="scientific">Flagellimonas chongwuensis</name>
    <dbReference type="NCBI Taxonomy" id="2697365"/>
    <lineage>
        <taxon>Bacteria</taxon>
        <taxon>Pseudomonadati</taxon>
        <taxon>Bacteroidota</taxon>
        <taxon>Flavobacteriia</taxon>
        <taxon>Flavobacteriales</taxon>
        <taxon>Flavobacteriaceae</taxon>
        <taxon>Flagellimonas</taxon>
    </lineage>
</organism>
<evidence type="ECO:0000313" key="1">
    <source>
        <dbReference type="EMBL" id="NVN16808.1"/>
    </source>
</evidence>
<comment type="caution">
    <text evidence="1">The sequence shown here is derived from an EMBL/GenBank/DDBJ whole genome shotgun (WGS) entry which is preliminary data.</text>
</comment>
<dbReference type="EMBL" id="WYET01000001">
    <property type="protein sequence ID" value="NVN16808.1"/>
    <property type="molecule type" value="Genomic_DNA"/>
</dbReference>